<reference evidence="2" key="1">
    <citation type="submission" date="2020-11" db="EMBL/GenBank/DDBJ databases">
        <authorList>
            <consortium name="DOE Joint Genome Institute"/>
            <person name="Ahrendt S."/>
            <person name="Riley R."/>
            <person name="Andreopoulos W."/>
            <person name="LaButti K."/>
            <person name="Pangilinan J."/>
            <person name="Ruiz-duenas F.J."/>
            <person name="Barrasa J.M."/>
            <person name="Sanchez-Garcia M."/>
            <person name="Camarero S."/>
            <person name="Miyauchi S."/>
            <person name="Serrano A."/>
            <person name="Linde D."/>
            <person name="Babiker R."/>
            <person name="Drula E."/>
            <person name="Ayuso-Fernandez I."/>
            <person name="Pacheco R."/>
            <person name="Padilla G."/>
            <person name="Ferreira P."/>
            <person name="Barriuso J."/>
            <person name="Kellner H."/>
            <person name="Castanera R."/>
            <person name="Alfaro M."/>
            <person name="Ramirez L."/>
            <person name="Pisabarro A.G."/>
            <person name="Kuo A."/>
            <person name="Tritt A."/>
            <person name="Lipzen A."/>
            <person name="He G."/>
            <person name="Yan M."/>
            <person name="Ng V."/>
            <person name="Cullen D."/>
            <person name="Martin F."/>
            <person name="Rosso M.-N."/>
            <person name="Henrissat B."/>
            <person name="Hibbett D."/>
            <person name="Martinez A.T."/>
            <person name="Grigoriev I.V."/>
        </authorList>
    </citation>
    <scope>NUCLEOTIDE SEQUENCE</scope>
    <source>
        <strain evidence="2">AH 44721</strain>
    </source>
</reference>
<evidence type="ECO:0008006" key="4">
    <source>
        <dbReference type="Google" id="ProtNLM"/>
    </source>
</evidence>
<feature type="transmembrane region" description="Helical" evidence="1">
    <location>
        <begin position="60"/>
        <end position="80"/>
    </location>
</feature>
<gene>
    <name evidence="2" type="ORF">CPB84DRAFT_971574</name>
</gene>
<evidence type="ECO:0000313" key="2">
    <source>
        <dbReference type="EMBL" id="KAF8901398.1"/>
    </source>
</evidence>
<keyword evidence="3" id="KW-1185">Reference proteome</keyword>
<organism evidence="2 3">
    <name type="scientific">Gymnopilus junonius</name>
    <name type="common">Spectacular rustgill mushroom</name>
    <name type="synonym">Gymnopilus spectabilis subsp. junonius</name>
    <dbReference type="NCBI Taxonomy" id="109634"/>
    <lineage>
        <taxon>Eukaryota</taxon>
        <taxon>Fungi</taxon>
        <taxon>Dikarya</taxon>
        <taxon>Basidiomycota</taxon>
        <taxon>Agaricomycotina</taxon>
        <taxon>Agaricomycetes</taxon>
        <taxon>Agaricomycetidae</taxon>
        <taxon>Agaricales</taxon>
        <taxon>Agaricineae</taxon>
        <taxon>Hymenogastraceae</taxon>
        <taxon>Gymnopilus</taxon>
    </lineage>
</organism>
<dbReference type="OrthoDB" id="3229610at2759"/>
<evidence type="ECO:0000313" key="3">
    <source>
        <dbReference type="Proteomes" id="UP000724874"/>
    </source>
</evidence>
<keyword evidence="1" id="KW-0812">Transmembrane</keyword>
<comment type="caution">
    <text evidence="2">The sequence shown here is derived from an EMBL/GenBank/DDBJ whole genome shotgun (WGS) entry which is preliminary data.</text>
</comment>
<dbReference type="EMBL" id="JADNYJ010000042">
    <property type="protein sequence ID" value="KAF8901398.1"/>
    <property type="molecule type" value="Genomic_DNA"/>
</dbReference>
<dbReference type="Proteomes" id="UP000724874">
    <property type="component" value="Unassembled WGS sequence"/>
</dbReference>
<proteinExistence type="predicted"/>
<sequence length="141" mass="16131">MFSDASGVPLARPCLTLYYSSRHGQGVLLASTTIFGLNPFSHSYAVESKDEPIAAAWQSYAAWKAVVIFLHAIAVLSTLYRLAHRFRIHRLWWDDYIVFVPLLFDLIYWIVACARFPAMIMLAPLSTRLIIRIGWLLFQVL</sequence>
<feature type="transmembrane region" description="Helical" evidence="1">
    <location>
        <begin position="92"/>
        <end position="112"/>
    </location>
</feature>
<keyword evidence="1" id="KW-1133">Transmembrane helix</keyword>
<keyword evidence="1" id="KW-0472">Membrane</keyword>
<name>A0A9P5TNF6_GYMJU</name>
<evidence type="ECO:0000256" key="1">
    <source>
        <dbReference type="SAM" id="Phobius"/>
    </source>
</evidence>
<accession>A0A9P5TNF6</accession>
<protein>
    <recommendedName>
        <fullName evidence="4">Transmembrane protein</fullName>
    </recommendedName>
</protein>
<dbReference type="AlphaFoldDB" id="A0A9P5TNF6"/>